<sequence length="200" mass="23055">MKRNKHSAQDLKEDHERMEDSQNLQVYQCELDPETGTTLQVHLYKDVKNVEDVRKNILNGSWKCVIIKPALILDPLQIAVAANRAVLSEKRNTMTTRNVYTEILYNLSVTKNISQSLSKFGIEKDTDMLVCFLKKSEDYSSEILSKIEGEACPVSSLIEFRDLRKIKNVYKFNGIKCDVDLQEMLNIIMSRMVTKNIISY</sequence>
<gene>
    <name evidence="7" type="ORF">ABMA27_014355</name>
</gene>
<dbReference type="PANTHER" id="PTHR15840">
    <property type="entry name" value="CGI-121 FAMILY MEMBER"/>
    <property type="match status" value="1"/>
</dbReference>
<evidence type="ECO:0000256" key="5">
    <source>
        <dbReference type="RuleBase" id="RU004398"/>
    </source>
</evidence>
<dbReference type="Proteomes" id="UP001549920">
    <property type="component" value="Unassembled WGS sequence"/>
</dbReference>
<evidence type="ECO:0000256" key="6">
    <source>
        <dbReference type="SAM" id="MobiDB-lite"/>
    </source>
</evidence>
<evidence type="ECO:0000256" key="2">
    <source>
        <dbReference type="ARBA" id="ARBA00005546"/>
    </source>
</evidence>
<comment type="subcellular location">
    <subcellularLocation>
        <location evidence="1">Nucleus</location>
    </subcellularLocation>
</comment>
<comment type="caution">
    <text evidence="7">The sequence shown here is derived from an EMBL/GenBank/DDBJ whole genome shotgun (WGS) entry which is preliminary data.</text>
</comment>
<keyword evidence="4 5" id="KW-0539">Nucleus</keyword>
<organism evidence="7 8">
    <name type="scientific">Loxostege sticticalis</name>
    <name type="common">Beet webworm moth</name>
    <dbReference type="NCBI Taxonomy" id="481309"/>
    <lineage>
        <taxon>Eukaryota</taxon>
        <taxon>Metazoa</taxon>
        <taxon>Ecdysozoa</taxon>
        <taxon>Arthropoda</taxon>
        <taxon>Hexapoda</taxon>
        <taxon>Insecta</taxon>
        <taxon>Pterygota</taxon>
        <taxon>Neoptera</taxon>
        <taxon>Endopterygota</taxon>
        <taxon>Lepidoptera</taxon>
        <taxon>Glossata</taxon>
        <taxon>Ditrysia</taxon>
        <taxon>Pyraloidea</taxon>
        <taxon>Crambidae</taxon>
        <taxon>Pyraustinae</taxon>
        <taxon>Loxostege</taxon>
    </lineage>
</organism>
<dbReference type="Gene3D" id="3.30.2380.10">
    <property type="entry name" value="CGI121/TPRKB"/>
    <property type="match status" value="1"/>
</dbReference>
<dbReference type="SUPFAM" id="SSF143870">
    <property type="entry name" value="PF0523-like"/>
    <property type="match status" value="1"/>
</dbReference>
<protein>
    <submittedName>
        <fullName evidence="7">Uncharacterized protein</fullName>
    </submittedName>
</protein>
<dbReference type="PANTHER" id="PTHR15840:SF10">
    <property type="entry name" value="EKC_KEOPS COMPLEX SUBUNIT TPRKB"/>
    <property type="match status" value="1"/>
</dbReference>
<dbReference type="NCBIfam" id="NF011465">
    <property type="entry name" value="PRK14886.1-1"/>
    <property type="match status" value="1"/>
</dbReference>
<proteinExistence type="inferred from homology"/>
<evidence type="ECO:0000256" key="1">
    <source>
        <dbReference type="ARBA" id="ARBA00004123"/>
    </source>
</evidence>
<evidence type="ECO:0000256" key="4">
    <source>
        <dbReference type="ARBA" id="ARBA00023242"/>
    </source>
</evidence>
<dbReference type="Pfam" id="PF08617">
    <property type="entry name" value="CGI-121"/>
    <property type="match status" value="1"/>
</dbReference>
<dbReference type="InterPro" id="IPR036504">
    <property type="entry name" value="CGI121/TPRKB_sf"/>
</dbReference>
<dbReference type="EMBL" id="JBEUOH010000006">
    <property type="protein sequence ID" value="KAL0892628.1"/>
    <property type="molecule type" value="Genomic_DNA"/>
</dbReference>
<comment type="similarity">
    <text evidence="2 5">Belongs to the CGI121/TPRKB family.</text>
</comment>
<evidence type="ECO:0000313" key="7">
    <source>
        <dbReference type="EMBL" id="KAL0892628.1"/>
    </source>
</evidence>
<evidence type="ECO:0000313" key="8">
    <source>
        <dbReference type="Proteomes" id="UP001549920"/>
    </source>
</evidence>
<dbReference type="InterPro" id="IPR013926">
    <property type="entry name" value="CGI121/TPRKB"/>
</dbReference>
<feature type="compositionally biased region" description="Basic and acidic residues" evidence="6">
    <location>
        <begin position="7"/>
        <end position="20"/>
    </location>
</feature>
<keyword evidence="8" id="KW-1185">Reference proteome</keyword>
<evidence type="ECO:0000256" key="3">
    <source>
        <dbReference type="ARBA" id="ARBA00022694"/>
    </source>
</evidence>
<name>A0ABR3I8R5_LOXSC</name>
<reference evidence="7 8" key="1">
    <citation type="submission" date="2024-06" db="EMBL/GenBank/DDBJ databases">
        <title>A chromosome-level genome assembly of beet webworm, Loxostege sticticalis.</title>
        <authorList>
            <person name="Zhang Y."/>
        </authorList>
    </citation>
    <scope>NUCLEOTIDE SEQUENCE [LARGE SCALE GENOMIC DNA]</scope>
    <source>
        <strain evidence="7">AQ026</strain>
        <tissue evidence="7">Whole body</tissue>
    </source>
</reference>
<keyword evidence="3" id="KW-0819">tRNA processing</keyword>
<accession>A0ABR3I8R5</accession>
<feature type="region of interest" description="Disordered" evidence="6">
    <location>
        <begin position="1"/>
        <end position="22"/>
    </location>
</feature>